<comment type="subcellular location">
    <subcellularLocation>
        <location evidence="1">Membrane</location>
        <topology evidence="1">Multi-pass membrane protein</topology>
    </subcellularLocation>
</comment>
<dbReference type="AlphaFoldDB" id="A0A9J6GP95"/>
<accession>A0A9J6GP95</accession>
<dbReference type="InterPro" id="IPR001898">
    <property type="entry name" value="SLC13A/DASS"/>
</dbReference>
<proteinExistence type="inferred from homology"/>
<dbReference type="PANTHER" id="PTHR10283:SF82">
    <property type="entry name" value="SOLUTE CARRIER FAMILY 13 MEMBER 2"/>
    <property type="match status" value="1"/>
</dbReference>
<evidence type="ECO:0000256" key="1">
    <source>
        <dbReference type="ARBA" id="ARBA00004141"/>
    </source>
</evidence>
<protein>
    <submittedName>
        <fullName evidence="7">Uncharacterized protein</fullName>
    </submittedName>
</protein>
<keyword evidence="4 6" id="KW-1133">Transmembrane helix</keyword>
<dbReference type="GO" id="GO:0015141">
    <property type="term" value="F:succinate transmembrane transporter activity"/>
    <property type="evidence" value="ECO:0007669"/>
    <property type="project" value="TreeGrafter"/>
</dbReference>
<keyword evidence="5 6" id="KW-0472">Membrane</keyword>
<dbReference type="Proteomes" id="UP000821853">
    <property type="component" value="Unassembled WGS sequence"/>
</dbReference>
<dbReference type="GO" id="GO:0015137">
    <property type="term" value="F:citrate transmembrane transporter activity"/>
    <property type="evidence" value="ECO:0007669"/>
    <property type="project" value="TreeGrafter"/>
</dbReference>
<sequence>MSYRALGRRLTDSRFVRLKKLMLLALAYSSSIGGTGSIIGTTANLILLEQVENGRAMTIAPETEERIMKDIQKRCDDLGHISMIGSSVPMVTVTLMLFMIPRETDVTGGDEEGIIKWEDVCQKVDWGTMLLVCGGLTIAKAATKSGLSARMVGALDYLEPIPASMVAASLCILASIMTELTSNRAVGRLLVPVVLEAAHYRNVHPLYFGLPTTIGCSFAFMLPCGTPPNAIVFNAGHMTTGDMVKPGIIMNGMCVIFQFAALHTLGTYLFNLNSFPEWAHQIVYQD</sequence>
<evidence type="ECO:0000313" key="7">
    <source>
        <dbReference type="EMBL" id="KAH9377445.1"/>
    </source>
</evidence>
<evidence type="ECO:0000256" key="2">
    <source>
        <dbReference type="ARBA" id="ARBA00006772"/>
    </source>
</evidence>
<reference evidence="7 8" key="1">
    <citation type="journal article" date="2020" name="Cell">
        <title>Large-Scale Comparative Analyses of Tick Genomes Elucidate Their Genetic Diversity and Vector Capacities.</title>
        <authorList>
            <consortium name="Tick Genome and Microbiome Consortium (TIGMIC)"/>
            <person name="Jia N."/>
            <person name="Wang J."/>
            <person name="Shi W."/>
            <person name="Du L."/>
            <person name="Sun Y."/>
            <person name="Zhan W."/>
            <person name="Jiang J.F."/>
            <person name="Wang Q."/>
            <person name="Zhang B."/>
            <person name="Ji P."/>
            <person name="Bell-Sakyi L."/>
            <person name="Cui X.M."/>
            <person name="Yuan T.T."/>
            <person name="Jiang B.G."/>
            <person name="Yang W.F."/>
            <person name="Lam T.T."/>
            <person name="Chang Q.C."/>
            <person name="Ding S.J."/>
            <person name="Wang X.J."/>
            <person name="Zhu J.G."/>
            <person name="Ruan X.D."/>
            <person name="Zhao L."/>
            <person name="Wei J.T."/>
            <person name="Ye R.Z."/>
            <person name="Que T.C."/>
            <person name="Du C.H."/>
            <person name="Zhou Y.H."/>
            <person name="Cheng J.X."/>
            <person name="Dai P.F."/>
            <person name="Guo W.B."/>
            <person name="Han X.H."/>
            <person name="Huang E.J."/>
            <person name="Li L.F."/>
            <person name="Wei W."/>
            <person name="Gao Y.C."/>
            <person name="Liu J.Z."/>
            <person name="Shao H.Z."/>
            <person name="Wang X."/>
            <person name="Wang C.C."/>
            <person name="Yang T.C."/>
            <person name="Huo Q.B."/>
            <person name="Li W."/>
            <person name="Chen H.Y."/>
            <person name="Chen S.E."/>
            <person name="Zhou L.G."/>
            <person name="Ni X.B."/>
            <person name="Tian J.H."/>
            <person name="Sheng Y."/>
            <person name="Liu T."/>
            <person name="Pan Y.S."/>
            <person name="Xia L.Y."/>
            <person name="Li J."/>
            <person name="Zhao F."/>
            <person name="Cao W.C."/>
        </authorList>
    </citation>
    <scope>NUCLEOTIDE SEQUENCE [LARGE SCALE GENOMIC DNA]</scope>
    <source>
        <strain evidence="7">HaeL-2018</strain>
    </source>
</reference>
<comment type="caution">
    <text evidence="7">The sequence shown here is derived from an EMBL/GenBank/DDBJ whole genome shotgun (WGS) entry which is preliminary data.</text>
</comment>
<gene>
    <name evidence="7" type="ORF">HPB48_010039</name>
</gene>
<feature type="transmembrane region" description="Helical" evidence="6">
    <location>
        <begin position="248"/>
        <end position="270"/>
    </location>
</feature>
<dbReference type="VEuPathDB" id="VectorBase:HLOH_056372"/>
<dbReference type="OMA" id="RSSEXER"/>
<evidence type="ECO:0000256" key="6">
    <source>
        <dbReference type="SAM" id="Phobius"/>
    </source>
</evidence>
<evidence type="ECO:0000256" key="5">
    <source>
        <dbReference type="ARBA" id="ARBA00023136"/>
    </source>
</evidence>
<keyword evidence="3 6" id="KW-0812">Transmembrane</keyword>
<feature type="transmembrane region" description="Helical" evidence="6">
    <location>
        <begin position="78"/>
        <end position="100"/>
    </location>
</feature>
<evidence type="ECO:0000313" key="8">
    <source>
        <dbReference type="Proteomes" id="UP000821853"/>
    </source>
</evidence>
<name>A0A9J6GP95_HAELO</name>
<evidence type="ECO:0000256" key="4">
    <source>
        <dbReference type="ARBA" id="ARBA00022989"/>
    </source>
</evidence>
<dbReference type="Pfam" id="PF00939">
    <property type="entry name" value="Na_sulph_symp"/>
    <property type="match status" value="1"/>
</dbReference>
<dbReference type="EMBL" id="JABSTR010000008">
    <property type="protein sequence ID" value="KAH9377445.1"/>
    <property type="molecule type" value="Genomic_DNA"/>
</dbReference>
<comment type="similarity">
    <text evidence="2">Belongs to the SLC13A/DASS transporter (TC 2.A.47) family. NADC subfamily.</text>
</comment>
<dbReference type="GO" id="GO:0005886">
    <property type="term" value="C:plasma membrane"/>
    <property type="evidence" value="ECO:0007669"/>
    <property type="project" value="TreeGrafter"/>
</dbReference>
<dbReference type="OrthoDB" id="6493944at2759"/>
<organism evidence="7 8">
    <name type="scientific">Haemaphysalis longicornis</name>
    <name type="common">Bush tick</name>
    <dbReference type="NCBI Taxonomy" id="44386"/>
    <lineage>
        <taxon>Eukaryota</taxon>
        <taxon>Metazoa</taxon>
        <taxon>Ecdysozoa</taxon>
        <taxon>Arthropoda</taxon>
        <taxon>Chelicerata</taxon>
        <taxon>Arachnida</taxon>
        <taxon>Acari</taxon>
        <taxon>Parasitiformes</taxon>
        <taxon>Ixodida</taxon>
        <taxon>Ixodoidea</taxon>
        <taxon>Ixodidae</taxon>
        <taxon>Haemaphysalinae</taxon>
        <taxon>Haemaphysalis</taxon>
    </lineage>
</organism>
<dbReference type="PANTHER" id="PTHR10283">
    <property type="entry name" value="SOLUTE CARRIER FAMILY 13 MEMBER"/>
    <property type="match status" value="1"/>
</dbReference>
<evidence type="ECO:0000256" key="3">
    <source>
        <dbReference type="ARBA" id="ARBA00022692"/>
    </source>
</evidence>
<feature type="transmembrane region" description="Helical" evidence="6">
    <location>
        <begin position="21"/>
        <end position="47"/>
    </location>
</feature>
<keyword evidence="8" id="KW-1185">Reference proteome</keyword>